<protein>
    <recommendedName>
        <fullName evidence="4">Outer membrane protein with beta-barrel domain</fullName>
    </recommendedName>
</protein>
<evidence type="ECO:0000256" key="1">
    <source>
        <dbReference type="SAM" id="SignalP"/>
    </source>
</evidence>
<keyword evidence="3" id="KW-1185">Reference proteome</keyword>
<feature type="chain" id="PRO_5020426123" description="Outer membrane protein with beta-barrel domain" evidence="1">
    <location>
        <begin position="35"/>
        <end position="267"/>
    </location>
</feature>
<proteinExistence type="predicted"/>
<keyword evidence="1" id="KW-0732">Signal</keyword>
<gene>
    <name evidence="2" type="ORF">CLV25_11019</name>
</gene>
<comment type="caution">
    <text evidence="2">The sequence shown here is derived from an EMBL/GenBank/DDBJ whole genome shotgun (WGS) entry which is preliminary data.</text>
</comment>
<sequence length="267" mass="29554">MDAGFFTLNFRPMKLFKSIILAVGMLSVFPFAQAQDSPAQGSLDMHLQVKNMHLWRGYAVTEAPMTGLNVAYINPSKTFKVGVWGGAGFNGDYREFDYYVAYNKGGFKFEVWDIFNFSPGMPTKLFDYDQKTTSHFIDVTLGYQFGKSFPLYLSASTIVYGRDLESIPSSLPGVGPRLGDNRYSTYVHAEYPVCNYNGYDLKLYLGGAFALAGQTQNFYASKSNIVATGFVVSKSLTIGSYTIPVSATALWNPELNSGNIQLAVDLF</sequence>
<accession>A0A4V2RNZ5</accession>
<feature type="signal peptide" evidence="1">
    <location>
        <begin position="1"/>
        <end position="34"/>
    </location>
</feature>
<dbReference type="Proteomes" id="UP000294830">
    <property type="component" value="Unassembled WGS sequence"/>
</dbReference>
<name>A0A4V2RNZ5_9BACT</name>
<dbReference type="EMBL" id="SLWB01000010">
    <property type="protein sequence ID" value="TCN65630.1"/>
    <property type="molecule type" value="Genomic_DNA"/>
</dbReference>
<evidence type="ECO:0000313" key="3">
    <source>
        <dbReference type="Proteomes" id="UP000294830"/>
    </source>
</evidence>
<reference evidence="2 3" key="1">
    <citation type="submission" date="2019-03" db="EMBL/GenBank/DDBJ databases">
        <title>Genomic Encyclopedia of Archaeal and Bacterial Type Strains, Phase II (KMG-II): from individual species to whole genera.</title>
        <authorList>
            <person name="Goeker M."/>
        </authorList>
    </citation>
    <scope>NUCLEOTIDE SEQUENCE [LARGE SCALE GENOMIC DNA]</scope>
    <source>
        <strain evidence="2 3">RL-C</strain>
    </source>
</reference>
<evidence type="ECO:0008006" key="4">
    <source>
        <dbReference type="Google" id="ProtNLM"/>
    </source>
</evidence>
<evidence type="ECO:0000313" key="2">
    <source>
        <dbReference type="EMBL" id="TCN65630.1"/>
    </source>
</evidence>
<dbReference type="AlphaFoldDB" id="A0A4V2RNZ5"/>
<organism evidence="2 3">
    <name type="scientific">Acetobacteroides hydrogenigenes</name>
    <dbReference type="NCBI Taxonomy" id="979970"/>
    <lineage>
        <taxon>Bacteria</taxon>
        <taxon>Pseudomonadati</taxon>
        <taxon>Bacteroidota</taxon>
        <taxon>Bacteroidia</taxon>
        <taxon>Bacteroidales</taxon>
        <taxon>Rikenellaceae</taxon>
        <taxon>Acetobacteroides</taxon>
    </lineage>
</organism>